<feature type="transmembrane region" description="Helical" evidence="9">
    <location>
        <begin position="283"/>
        <end position="307"/>
    </location>
</feature>
<feature type="transmembrane region" description="Helical" evidence="9">
    <location>
        <begin position="211"/>
        <end position="231"/>
    </location>
</feature>
<dbReference type="STRING" id="857340.A0A086T8J7"/>
<dbReference type="PANTHER" id="PTHR31806:SF5">
    <property type="entry name" value="PURINE-CYTOSINE PERMEASE FCY21"/>
    <property type="match status" value="1"/>
</dbReference>
<comment type="subcellular location">
    <subcellularLocation>
        <location evidence="1">Membrane</location>
        <topology evidence="1">Multi-pass membrane protein</topology>
    </subcellularLocation>
</comment>
<sequence length="513" mass="55233">MAADAEQGEILSNAAPERAAEDEKDTYDDSTPPTTRASRILRRVDRVLKKGRVEAKGIQPVPVENRKSTRYWNIFTVWCSMNTNILGVLFGLLGPMVYGLSLRDSALVILFFCLLTTTAPAYLSTFGPKTGMRQMIQARYSFGRYLVSIPVLLNLATLTGFIIIICVIGGQCLSAISDGNLTPNAGIVVISLLGLLISFCGFRVLHYYETYAFFPALVGLTIAAGCGGSDLKKQAAPAEPPSAASVVSYGMIVASYMIPWAAIASDLTTYFDPRVPSWRVFAYTYTGLALPTILLMTFGAAIAGAIPNVPAWQAAYDETLVGGVLAAMVAPAGGFGKFVVAVLSLTLLGNTAGTMYAITLNFQTLVPWLVRVPRYVFALVVTAVVIPVAVRAVAANFLVSLENFVALIGYWSAAYVGIASAEHLVFRRRWGRVPYEQAYDHAVWSDASRLPWGAAALASAVLCAGLVVPCMAQVWWTGPIAKTTGDIGFEIALVLTVLLYVPLRKLEIRLTGR</sequence>
<feature type="transmembrane region" description="Helical" evidence="9">
    <location>
        <begin position="404"/>
        <end position="426"/>
    </location>
</feature>
<evidence type="ECO:0000256" key="1">
    <source>
        <dbReference type="ARBA" id="ARBA00004141"/>
    </source>
</evidence>
<evidence type="ECO:0000256" key="8">
    <source>
        <dbReference type="SAM" id="MobiDB-lite"/>
    </source>
</evidence>
<evidence type="ECO:0000256" key="7">
    <source>
        <dbReference type="PIRNR" id="PIRNR002744"/>
    </source>
</evidence>
<dbReference type="EMBL" id="JPKY01000029">
    <property type="protein sequence ID" value="KFH45679.1"/>
    <property type="molecule type" value="Genomic_DNA"/>
</dbReference>
<reference evidence="11" key="1">
    <citation type="journal article" date="2014" name="Genome Announc.">
        <title>Genome sequence and annotation of Acremonium chrysogenum, producer of the beta-lactam antibiotic cephalosporin C.</title>
        <authorList>
            <person name="Terfehr D."/>
            <person name="Dahlmann T.A."/>
            <person name="Specht T."/>
            <person name="Zadra I."/>
            <person name="Kuernsteiner H."/>
            <person name="Kueck U."/>
        </authorList>
    </citation>
    <scope>NUCLEOTIDE SEQUENCE [LARGE SCALE GENOMIC DNA]</scope>
    <source>
        <strain evidence="11">ATCC 11550 / CBS 779.69 / DSM 880 / IAM 14645 / JCM 23072 / IMI 49137</strain>
    </source>
</reference>
<proteinExistence type="inferred from homology"/>
<accession>A0A086T8J7</accession>
<keyword evidence="6 7" id="KW-0472">Membrane</keyword>
<keyword evidence="5 9" id="KW-1133">Transmembrane helix</keyword>
<dbReference type="GO" id="GO:0005886">
    <property type="term" value="C:plasma membrane"/>
    <property type="evidence" value="ECO:0007669"/>
    <property type="project" value="TreeGrafter"/>
</dbReference>
<feature type="transmembrane region" description="Helical" evidence="9">
    <location>
        <begin position="105"/>
        <end position="125"/>
    </location>
</feature>
<evidence type="ECO:0000313" key="10">
    <source>
        <dbReference type="EMBL" id="KFH45679.1"/>
    </source>
</evidence>
<gene>
    <name evidence="10" type="ORF">ACRE_035250</name>
</gene>
<evidence type="ECO:0000256" key="2">
    <source>
        <dbReference type="ARBA" id="ARBA00008974"/>
    </source>
</evidence>
<comment type="caution">
    <text evidence="10">The sequence shown here is derived from an EMBL/GenBank/DDBJ whole genome shotgun (WGS) entry which is preliminary data.</text>
</comment>
<dbReference type="InterPro" id="IPR001248">
    <property type="entry name" value="Pur-cyt_permease"/>
</dbReference>
<feature type="transmembrane region" description="Helical" evidence="9">
    <location>
        <begin position="185"/>
        <end position="205"/>
    </location>
</feature>
<dbReference type="InterPro" id="IPR026030">
    <property type="entry name" value="Pur-cyt_permease_Fcy2/21/22"/>
</dbReference>
<dbReference type="HOGENOM" id="CLU_026016_2_0_1"/>
<name>A0A086T8J7_HAPC1</name>
<evidence type="ECO:0000256" key="3">
    <source>
        <dbReference type="ARBA" id="ARBA00022448"/>
    </source>
</evidence>
<feature type="transmembrane region" description="Helical" evidence="9">
    <location>
        <begin position="145"/>
        <end position="173"/>
    </location>
</feature>
<dbReference type="GO" id="GO:0022857">
    <property type="term" value="F:transmembrane transporter activity"/>
    <property type="evidence" value="ECO:0007669"/>
    <property type="project" value="InterPro"/>
</dbReference>
<dbReference type="Pfam" id="PF02133">
    <property type="entry name" value="Transp_cyt_pur"/>
    <property type="match status" value="1"/>
</dbReference>
<feature type="transmembrane region" description="Helical" evidence="9">
    <location>
        <begin position="454"/>
        <end position="475"/>
    </location>
</feature>
<feature type="transmembrane region" description="Helical" evidence="9">
    <location>
        <begin position="71"/>
        <end position="93"/>
    </location>
</feature>
<dbReference type="PANTHER" id="PTHR31806">
    <property type="entry name" value="PURINE-CYTOSINE PERMEASE FCY2-RELATED"/>
    <property type="match status" value="1"/>
</dbReference>
<feature type="region of interest" description="Disordered" evidence="8">
    <location>
        <begin position="1"/>
        <end position="35"/>
    </location>
</feature>
<protein>
    <submittedName>
        <fullName evidence="10">Purine-cytosine permease-like protein</fullName>
    </submittedName>
</protein>
<dbReference type="AlphaFoldDB" id="A0A086T8J7"/>
<feature type="transmembrane region" description="Helical" evidence="9">
    <location>
        <begin position="487"/>
        <end position="503"/>
    </location>
</feature>
<keyword evidence="11" id="KW-1185">Reference proteome</keyword>
<keyword evidence="4 9" id="KW-0812">Transmembrane</keyword>
<evidence type="ECO:0000256" key="6">
    <source>
        <dbReference type="ARBA" id="ARBA00023136"/>
    </source>
</evidence>
<dbReference type="PIRSF" id="PIRSF002744">
    <property type="entry name" value="Pur-cyt_permease"/>
    <property type="match status" value="1"/>
</dbReference>
<dbReference type="Proteomes" id="UP000029964">
    <property type="component" value="Unassembled WGS sequence"/>
</dbReference>
<dbReference type="OrthoDB" id="2116389at2759"/>
<feature type="transmembrane region" description="Helical" evidence="9">
    <location>
        <begin position="243"/>
        <end position="263"/>
    </location>
</feature>
<organism evidence="10 11">
    <name type="scientific">Hapsidospora chrysogenum (strain ATCC 11550 / CBS 779.69 / DSM 880 / IAM 14645 / JCM 23072 / IMI 49137)</name>
    <name type="common">Acremonium chrysogenum</name>
    <dbReference type="NCBI Taxonomy" id="857340"/>
    <lineage>
        <taxon>Eukaryota</taxon>
        <taxon>Fungi</taxon>
        <taxon>Dikarya</taxon>
        <taxon>Ascomycota</taxon>
        <taxon>Pezizomycotina</taxon>
        <taxon>Sordariomycetes</taxon>
        <taxon>Hypocreomycetidae</taxon>
        <taxon>Hypocreales</taxon>
        <taxon>Bionectriaceae</taxon>
        <taxon>Hapsidospora</taxon>
    </lineage>
</organism>
<keyword evidence="3 7" id="KW-0813">Transport</keyword>
<evidence type="ECO:0000256" key="4">
    <source>
        <dbReference type="ARBA" id="ARBA00022692"/>
    </source>
</evidence>
<evidence type="ECO:0000256" key="9">
    <source>
        <dbReference type="SAM" id="Phobius"/>
    </source>
</evidence>
<evidence type="ECO:0000256" key="5">
    <source>
        <dbReference type="ARBA" id="ARBA00022989"/>
    </source>
</evidence>
<comment type="similarity">
    <text evidence="2 7">Belongs to the purine-cytosine permease (2.A.39) family.</text>
</comment>
<dbReference type="Gene3D" id="1.10.4160.10">
    <property type="entry name" value="Hydantoin permease"/>
    <property type="match status" value="1"/>
</dbReference>
<evidence type="ECO:0000313" key="11">
    <source>
        <dbReference type="Proteomes" id="UP000029964"/>
    </source>
</evidence>
<feature type="transmembrane region" description="Helical" evidence="9">
    <location>
        <begin position="377"/>
        <end position="398"/>
    </location>
</feature>